<evidence type="ECO:0000256" key="1">
    <source>
        <dbReference type="ARBA" id="ARBA00022448"/>
    </source>
</evidence>
<evidence type="ECO:0000313" key="6">
    <source>
        <dbReference type="EMBL" id="TKB51620.1"/>
    </source>
</evidence>
<gene>
    <name evidence="6" type="primary">mshL</name>
    <name evidence="6" type="ORF">FCL40_01210</name>
</gene>
<dbReference type="NCBIfam" id="TIGR02519">
    <property type="entry name" value="pilus_MshL"/>
    <property type="match status" value="1"/>
</dbReference>
<keyword evidence="3" id="KW-0998">Cell outer membrane</keyword>
<dbReference type="AlphaFoldDB" id="A0A4U1BJD0"/>
<keyword evidence="2" id="KW-0472">Membrane</keyword>
<dbReference type="InterPro" id="IPR050810">
    <property type="entry name" value="Bact_Secretion_Sys_Channel"/>
</dbReference>
<dbReference type="InterPro" id="IPR011662">
    <property type="entry name" value="Secretin/TonB_short_N"/>
</dbReference>
<dbReference type="Pfam" id="PF00263">
    <property type="entry name" value="Secretin"/>
    <property type="match status" value="1"/>
</dbReference>
<evidence type="ECO:0000256" key="4">
    <source>
        <dbReference type="SAM" id="MobiDB-lite"/>
    </source>
</evidence>
<dbReference type="InterPro" id="IPR011514">
    <property type="entry name" value="Secretin_N_2"/>
</dbReference>
<evidence type="ECO:0000256" key="2">
    <source>
        <dbReference type="ARBA" id="ARBA00023136"/>
    </source>
</evidence>
<dbReference type="OrthoDB" id="9775455at2"/>
<protein>
    <submittedName>
        <fullName evidence="6">Pilus (MSHA type) biogenesis protein MshL</fullName>
    </submittedName>
</protein>
<organism evidence="6 7">
    <name type="scientific">Ferrimonas sediminicola</name>
    <dbReference type="NCBI Taxonomy" id="2569538"/>
    <lineage>
        <taxon>Bacteria</taxon>
        <taxon>Pseudomonadati</taxon>
        <taxon>Pseudomonadota</taxon>
        <taxon>Gammaproteobacteria</taxon>
        <taxon>Alteromonadales</taxon>
        <taxon>Ferrimonadaceae</taxon>
        <taxon>Ferrimonas</taxon>
    </lineage>
</organism>
<dbReference type="InterPro" id="IPR004846">
    <property type="entry name" value="T2SS/T3SS_dom"/>
</dbReference>
<dbReference type="GO" id="GO:0009306">
    <property type="term" value="P:protein secretion"/>
    <property type="evidence" value="ECO:0007669"/>
    <property type="project" value="InterPro"/>
</dbReference>
<evidence type="ECO:0000256" key="3">
    <source>
        <dbReference type="ARBA" id="ARBA00023237"/>
    </source>
</evidence>
<keyword evidence="1" id="KW-0813">Transport</keyword>
<name>A0A4U1BJD0_9GAMM</name>
<dbReference type="PANTHER" id="PTHR30332">
    <property type="entry name" value="PROBABLE GENERAL SECRETION PATHWAY PROTEIN D"/>
    <property type="match status" value="1"/>
</dbReference>
<dbReference type="Pfam" id="PF07655">
    <property type="entry name" value="Secretin_N_2"/>
    <property type="match status" value="1"/>
</dbReference>
<dbReference type="Gene3D" id="3.30.1370.130">
    <property type="match status" value="1"/>
</dbReference>
<dbReference type="GO" id="GO:0015627">
    <property type="term" value="C:type II protein secretion system complex"/>
    <property type="evidence" value="ECO:0007669"/>
    <property type="project" value="TreeGrafter"/>
</dbReference>
<dbReference type="EMBL" id="SWCI01000001">
    <property type="protein sequence ID" value="TKB51620.1"/>
    <property type="molecule type" value="Genomic_DNA"/>
</dbReference>
<sequence>MTLFLCLSLTALLLSGCQSLPKERQDPSETKQALTRAMEEQQARTTQVAPPMALPKEVAQELSVPRLPDNRRAQPLVDVAAKDVDAQVFFASLVEGSRYSAAVHPGVQGTISLNLKQVTLDEVLQTVEDLYGYDVRRSGRVLQIYPAGMRTETFAVDYLSMKRAGLSVTSVNSGRLTDDNDNSGNRNANNGSNSSKNNSNKGNNSDNSQQNSNGTYIQTLNESDFWSELKQSLTTLVGNGSGRSVVILPQAGLVTVRANPEELRLVGEFLGQAQEHMQRQVILEARILEVRLNDGFQQGIQWTILENEGRTPLPGQPQLTPWRGGTSEGSFGNQVTEAIGNLTSLTFTNSDFSAVINLLDTQGDVDTLSSPRVTATNNQKAVIKVGTDEFFVTEVSSTTTVAGNTAINNPEIELTPFFSGIALDVTPQISKNGEVLLHVHPSVSDISEKVKSINVLGDQVELPLAQSDIRESDTLIRASSGDVVVIGGLMKTLKEDVKSKVPLLGDIPGLGALFTNTSQREAKTELVILLKPTVIERGSWKQQLEQSRSLINTWYPNN</sequence>
<feature type="region of interest" description="Disordered" evidence="4">
    <location>
        <begin position="171"/>
        <end position="214"/>
    </location>
</feature>
<accession>A0A4U1BJD0</accession>
<dbReference type="PRINTS" id="PR00811">
    <property type="entry name" value="BCTERIALGSPD"/>
</dbReference>
<feature type="domain" description="Secretin/TonB short N-terminal" evidence="5">
    <location>
        <begin position="99"/>
        <end position="147"/>
    </location>
</feature>
<evidence type="ECO:0000313" key="7">
    <source>
        <dbReference type="Proteomes" id="UP000305674"/>
    </source>
</evidence>
<reference evidence="6 7" key="1">
    <citation type="submission" date="2019-04" db="EMBL/GenBank/DDBJ databases">
        <authorList>
            <person name="Hwang J.C."/>
        </authorList>
    </citation>
    <scope>NUCLEOTIDE SEQUENCE [LARGE SCALE GENOMIC DNA]</scope>
    <source>
        <strain evidence="6 7">IMCC35001</strain>
    </source>
</reference>
<dbReference type="SMART" id="SM00965">
    <property type="entry name" value="STN"/>
    <property type="match status" value="1"/>
</dbReference>
<keyword evidence="7" id="KW-1185">Reference proteome</keyword>
<dbReference type="GO" id="GO:0009297">
    <property type="term" value="P:pilus assembly"/>
    <property type="evidence" value="ECO:0007669"/>
    <property type="project" value="InterPro"/>
</dbReference>
<comment type="caution">
    <text evidence="6">The sequence shown here is derived from an EMBL/GenBank/DDBJ whole genome shotgun (WGS) entry which is preliminary data.</text>
</comment>
<proteinExistence type="predicted"/>
<evidence type="ECO:0000259" key="5">
    <source>
        <dbReference type="SMART" id="SM00965"/>
    </source>
</evidence>
<dbReference type="Proteomes" id="UP000305674">
    <property type="component" value="Unassembled WGS sequence"/>
</dbReference>
<dbReference type="PANTHER" id="PTHR30332:SF17">
    <property type="entry name" value="TYPE IV PILIATION SYSTEM PROTEIN DR_0774-RELATED"/>
    <property type="match status" value="1"/>
</dbReference>
<feature type="region of interest" description="Disordered" evidence="4">
    <location>
        <begin position="21"/>
        <end position="48"/>
    </location>
</feature>
<feature type="compositionally biased region" description="Low complexity" evidence="4">
    <location>
        <begin position="182"/>
        <end position="214"/>
    </location>
</feature>
<dbReference type="InterPro" id="IPR013358">
    <property type="entry name" value="Pilus_biogenesis_MshL"/>
</dbReference>
<dbReference type="GO" id="GO:0019867">
    <property type="term" value="C:outer membrane"/>
    <property type="evidence" value="ECO:0007669"/>
    <property type="project" value="InterPro"/>
</dbReference>
<dbReference type="InterPro" id="IPR001775">
    <property type="entry name" value="GspD/PilQ"/>
</dbReference>